<evidence type="ECO:0000313" key="13">
    <source>
        <dbReference type="EMBL" id="ACJ29985.1"/>
    </source>
</evidence>
<keyword evidence="10" id="KW-0732">Signal</keyword>
<dbReference type="Gene3D" id="2.170.130.10">
    <property type="entry name" value="TonB-dependent receptor, plug domain"/>
    <property type="match status" value="1"/>
</dbReference>
<dbReference type="Proteomes" id="UP000000753">
    <property type="component" value="Chromosome"/>
</dbReference>
<evidence type="ECO:0000256" key="2">
    <source>
        <dbReference type="ARBA" id="ARBA00022448"/>
    </source>
</evidence>
<protein>
    <submittedName>
        <fullName evidence="13">TonB-dependent receptor</fullName>
    </submittedName>
</protein>
<evidence type="ECO:0000256" key="1">
    <source>
        <dbReference type="ARBA" id="ARBA00004571"/>
    </source>
</evidence>
<dbReference type="eggNOG" id="COG4771">
    <property type="taxonomic scope" value="Bacteria"/>
</dbReference>
<dbReference type="AlphaFoldDB" id="B8CRH7"/>
<evidence type="ECO:0000256" key="8">
    <source>
        <dbReference type="PROSITE-ProRule" id="PRU01360"/>
    </source>
</evidence>
<accession>B8CRH7</accession>
<dbReference type="InterPro" id="IPR037066">
    <property type="entry name" value="Plug_dom_sf"/>
</dbReference>
<dbReference type="InterPro" id="IPR000531">
    <property type="entry name" value="Beta-barrel_TonB"/>
</dbReference>
<keyword evidence="7 8" id="KW-0998">Cell outer membrane</keyword>
<dbReference type="RefSeq" id="WP_020913335.1">
    <property type="nucleotide sequence ID" value="NC_011566.1"/>
</dbReference>
<sequence>MKRCKLAMIVGAVLATTLPSTVFAAEVEEEKVEEDKIEYIQVTGSRIQRTDLETVKPVSIISAEDIAATGLNDIAAVLAQSNFNSSGSNVGASNNSAGNFSSSNLRGLGSNRTLTLVNGRRVAGAASLSGSSTNLNMIPLEAVERIEILRDGASSIYGSDAMGGVINIITKSDFEGLNISANVAIPTRGGAEDFGGSMTFGSSTDKSSLMFIIEHQQQRSLKGGERDHLDSEYATRRYSSRYSPWGSYWDYNKESYFPGPNCPEENIYTRDSGQKTCGYDVMDGKTYLPERQKTSMFSNFSYQLTDDLEFYTTVLYTYDKSFTSASPMWAWGDMAPDNPNNPTYGTADESWVEYYSYLQDSVPREFTFDSHLFDINTGLIYTVDAGTLSMNLAYSQDSFNQKSEYYLIADKFKAAVDNGDYNPFEYAGGPNATKDVLDSFRHTQSRNGENISQGVVIDWAAALPFELPAGEVGYSVGVEYRDIKQRDEQDSLSNSGNVVGAYGGDVVGGRQYRAAFLEVEVPLHETVTLTAATRYDDYSLPDQGQLSSSAGIRFQPFENLVLRTSYSEGFRVASVEEVTGAESVGYFDLVDPKYCNPVPKEERAESDLCDTENIRVRYFANPEVEPETSAQISAGFAWDIIENIDLTVDYWTIEIENEITSIGARTILDEEYLGNLGNYSGLYVNRDLDPDATREITEIGSTVTNYLGSDKSGVDLSFNSKFDMDAAGELTFRLDASLNLTNEFQKTREEPVYDYVGYWENPEYRATFNAHYRLEDLQAYMNVRYVDGFLGESPVEEANGEDFNDVGSMITYDFGVQYQFADYGDLSLILINAFDNLPEVNDDLWNGYLPGFHSITGRTVQMKYSITF</sequence>
<evidence type="ECO:0000259" key="12">
    <source>
        <dbReference type="Pfam" id="PF07715"/>
    </source>
</evidence>
<gene>
    <name evidence="13" type="ordered locus">swp_3281</name>
</gene>
<name>B8CRH7_SHEPW</name>
<organism evidence="13 14">
    <name type="scientific">Shewanella piezotolerans (strain WP3 / JCM 13877)</name>
    <dbReference type="NCBI Taxonomy" id="225849"/>
    <lineage>
        <taxon>Bacteria</taxon>
        <taxon>Pseudomonadati</taxon>
        <taxon>Pseudomonadota</taxon>
        <taxon>Gammaproteobacteria</taxon>
        <taxon>Alteromonadales</taxon>
        <taxon>Shewanellaceae</taxon>
        <taxon>Shewanella</taxon>
    </lineage>
</organism>
<keyword evidence="3 8" id="KW-1134">Transmembrane beta strand</keyword>
<dbReference type="InterPro" id="IPR012910">
    <property type="entry name" value="Plug_dom"/>
</dbReference>
<keyword evidence="6 8" id="KW-0472">Membrane</keyword>
<comment type="subcellular location">
    <subcellularLocation>
        <location evidence="1 8">Cell outer membrane</location>
        <topology evidence="1 8">Multi-pass membrane protein</topology>
    </subcellularLocation>
</comment>
<keyword evidence="14" id="KW-1185">Reference proteome</keyword>
<evidence type="ECO:0000256" key="3">
    <source>
        <dbReference type="ARBA" id="ARBA00022452"/>
    </source>
</evidence>
<keyword evidence="5 9" id="KW-0798">TonB box</keyword>
<dbReference type="KEGG" id="swp:swp_3281"/>
<dbReference type="EMBL" id="CP000472">
    <property type="protein sequence ID" value="ACJ29985.1"/>
    <property type="molecule type" value="Genomic_DNA"/>
</dbReference>
<keyword evidence="13" id="KW-0675">Receptor</keyword>
<dbReference type="Pfam" id="PF07715">
    <property type="entry name" value="Plug"/>
    <property type="match status" value="1"/>
</dbReference>
<dbReference type="OrthoDB" id="176248at2"/>
<dbReference type="eggNOG" id="COG1629">
    <property type="taxonomic scope" value="Bacteria"/>
</dbReference>
<dbReference type="GO" id="GO:0009279">
    <property type="term" value="C:cell outer membrane"/>
    <property type="evidence" value="ECO:0007669"/>
    <property type="project" value="UniProtKB-SubCell"/>
</dbReference>
<evidence type="ECO:0000256" key="4">
    <source>
        <dbReference type="ARBA" id="ARBA00022692"/>
    </source>
</evidence>
<dbReference type="SUPFAM" id="SSF56935">
    <property type="entry name" value="Porins"/>
    <property type="match status" value="1"/>
</dbReference>
<dbReference type="HOGENOM" id="CLU_010745_0_1_6"/>
<dbReference type="PANTHER" id="PTHR47234">
    <property type="match status" value="1"/>
</dbReference>
<feature type="domain" description="TonB-dependent receptor-like beta-barrel" evidence="11">
    <location>
        <begin position="311"/>
        <end position="827"/>
    </location>
</feature>
<feature type="signal peptide" evidence="10">
    <location>
        <begin position="1"/>
        <end position="24"/>
    </location>
</feature>
<evidence type="ECO:0000256" key="6">
    <source>
        <dbReference type="ARBA" id="ARBA00023136"/>
    </source>
</evidence>
<evidence type="ECO:0000256" key="10">
    <source>
        <dbReference type="SAM" id="SignalP"/>
    </source>
</evidence>
<dbReference type="Pfam" id="PF00593">
    <property type="entry name" value="TonB_dep_Rec_b-barrel"/>
    <property type="match status" value="1"/>
</dbReference>
<reference evidence="13 14" key="1">
    <citation type="journal article" date="2008" name="PLoS ONE">
        <title>Environmental adaptation: genomic analysis of the piezotolerant and psychrotolerant deep-sea iron reducing bacterium Shewanella piezotolerans WP3.</title>
        <authorList>
            <person name="Wang F."/>
            <person name="Wang J."/>
            <person name="Jian H."/>
            <person name="Zhang B."/>
            <person name="Li S."/>
            <person name="Wang F."/>
            <person name="Zeng X."/>
            <person name="Gao L."/>
            <person name="Bartlett D.H."/>
            <person name="Yu J."/>
            <person name="Hu S."/>
            <person name="Xiao X."/>
        </authorList>
    </citation>
    <scope>NUCLEOTIDE SEQUENCE [LARGE SCALE GENOMIC DNA]</scope>
    <source>
        <strain evidence="14">WP3 / JCM 13877</strain>
    </source>
</reference>
<evidence type="ECO:0000256" key="9">
    <source>
        <dbReference type="RuleBase" id="RU003357"/>
    </source>
</evidence>
<feature type="chain" id="PRO_5002870330" evidence="10">
    <location>
        <begin position="25"/>
        <end position="868"/>
    </location>
</feature>
<evidence type="ECO:0000313" key="14">
    <source>
        <dbReference type="Proteomes" id="UP000000753"/>
    </source>
</evidence>
<evidence type="ECO:0000256" key="7">
    <source>
        <dbReference type="ARBA" id="ARBA00023237"/>
    </source>
</evidence>
<dbReference type="STRING" id="225849.swp_3281"/>
<evidence type="ECO:0000259" key="11">
    <source>
        <dbReference type="Pfam" id="PF00593"/>
    </source>
</evidence>
<proteinExistence type="inferred from homology"/>
<dbReference type="PROSITE" id="PS52016">
    <property type="entry name" value="TONB_DEPENDENT_REC_3"/>
    <property type="match status" value="1"/>
</dbReference>
<feature type="domain" description="TonB-dependent receptor plug" evidence="12">
    <location>
        <begin position="53"/>
        <end position="165"/>
    </location>
</feature>
<dbReference type="PANTHER" id="PTHR47234:SF2">
    <property type="entry name" value="TONB-DEPENDENT RECEPTOR"/>
    <property type="match status" value="1"/>
</dbReference>
<dbReference type="InterPro" id="IPR036942">
    <property type="entry name" value="Beta-barrel_TonB_sf"/>
</dbReference>
<comment type="similarity">
    <text evidence="8 9">Belongs to the TonB-dependent receptor family.</text>
</comment>
<dbReference type="InterPro" id="IPR039426">
    <property type="entry name" value="TonB-dep_rcpt-like"/>
</dbReference>
<keyword evidence="4 8" id="KW-0812">Transmembrane</keyword>
<dbReference type="Gene3D" id="2.40.170.20">
    <property type="entry name" value="TonB-dependent receptor, beta-barrel domain"/>
    <property type="match status" value="1"/>
</dbReference>
<keyword evidence="2 8" id="KW-0813">Transport</keyword>
<evidence type="ECO:0000256" key="5">
    <source>
        <dbReference type="ARBA" id="ARBA00023077"/>
    </source>
</evidence>